<name>A0A087SX44_STEMI</name>
<evidence type="ECO:0000313" key="2">
    <source>
        <dbReference type="Proteomes" id="UP000054359"/>
    </source>
</evidence>
<evidence type="ECO:0000313" key="1">
    <source>
        <dbReference type="EMBL" id="KFM57433.1"/>
    </source>
</evidence>
<dbReference type="AlphaFoldDB" id="A0A087SX44"/>
<dbReference type="OrthoDB" id="10006996at2759"/>
<dbReference type="OMA" id="ENARHFP"/>
<accession>A0A087SX44</accession>
<dbReference type="EMBL" id="KK112357">
    <property type="protein sequence ID" value="KFM57433.1"/>
    <property type="molecule type" value="Genomic_DNA"/>
</dbReference>
<dbReference type="STRING" id="407821.A0A087SX44"/>
<sequence length="72" mass="8280">MWYKGEVKSPIYTLDARKGTLENARHFPSTELGVRANFDLKAQPPTLDLNPVHAEDDGVYKCRTEFKRSRTL</sequence>
<dbReference type="InterPro" id="IPR013783">
    <property type="entry name" value="Ig-like_fold"/>
</dbReference>
<evidence type="ECO:0008006" key="3">
    <source>
        <dbReference type="Google" id="ProtNLM"/>
    </source>
</evidence>
<organism evidence="1 2">
    <name type="scientific">Stegodyphus mimosarum</name>
    <name type="common">African social velvet spider</name>
    <dbReference type="NCBI Taxonomy" id="407821"/>
    <lineage>
        <taxon>Eukaryota</taxon>
        <taxon>Metazoa</taxon>
        <taxon>Ecdysozoa</taxon>
        <taxon>Arthropoda</taxon>
        <taxon>Chelicerata</taxon>
        <taxon>Arachnida</taxon>
        <taxon>Araneae</taxon>
        <taxon>Araneomorphae</taxon>
        <taxon>Entelegynae</taxon>
        <taxon>Eresoidea</taxon>
        <taxon>Eresidae</taxon>
        <taxon>Stegodyphus</taxon>
    </lineage>
</organism>
<reference evidence="1 2" key="1">
    <citation type="submission" date="2013-11" db="EMBL/GenBank/DDBJ databases">
        <title>Genome sequencing of Stegodyphus mimosarum.</title>
        <authorList>
            <person name="Bechsgaard J."/>
        </authorList>
    </citation>
    <scope>NUCLEOTIDE SEQUENCE [LARGE SCALE GENOMIC DNA]</scope>
</reference>
<proteinExistence type="predicted"/>
<dbReference type="Gene3D" id="2.60.40.10">
    <property type="entry name" value="Immunoglobulins"/>
    <property type="match status" value="1"/>
</dbReference>
<keyword evidence="2" id="KW-1185">Reference proteome</keyword>
<gene>
    <name evidence="1" type="ORF">X975_07739</name>
</gene>
<feature type="non-terminal residue" evidence="1">
    <location>
        <position position="72"/>
    </location>
</feature>
<protein>
    <recommendedName>
        <fullName evidence="3">Ig-like domain-containing protein</fullName>
    </recommendedName>
</protein>
<dbReference type="Proteomes" id="UP000054359">
    <property type="component" value="Unassembled WGS sequence"/>
</dbReference>